<evidence type="ECO:0000313" key="1">
    <source>
        <dbReference type="EMBL" id="GMI33838.1"/>
    </source>
</evidence>
<evidence type="ECO:0000313" key="2">
    <source>
        <dbReference type="Proteomes" id="UP001165065"/>
    </source>
</evidence>
<dbReference type="Proteomes" id="UP001165065">
    <property type="component" value="Unassembled WGS sequence"/>
</dbReference>
<dbReference type="Gene3D" id="3.40.50.150">
    <property type="entry name" value="Vaccinia Virus protein VP39"/>
    <property type="match status" value="1"/>
</dbReference>
<protein>
    <submittedName>
        <fullName evidence="1">Uncharacterized protein</fullName>
    </submittedName>
</protein>
<dbReference type="PANTHER" id="PTHR14614:SF132">
    <property type="entry name" value="PROTEIN-LYSINE METHYLTRANSFERASE C42C1.13"/>
    <property type="match status" value="1"/>
</dbReference>
<reference evidence="2" key="1">
    <citation type="journal article" date="2023" name="Commun. Biol.">
        <title>Genome analysis of Parmales, the sister group of diatoms, reveals the evolutionary specialization of diatoms from phago-mixotrophs to photoautotrophs.</title>
        <authorList>
            <person name="Ban H."/>
            <person name="Sato S."/>
            <person name="Yoshikawa S."/>
            <person name="Yamada K."/>
            <person name="Nakamura Y."/>
            <person name="Ichinomiya M."/>
            <person name="Sato N."/>
            <person name="Blanc-Mathieu R."/>
            <person name="Endo H."/>
            <person name="Kuwata A."/>
            <person name="Ogata H."/>
        </authorList>
    </citation>
    <scope>NUCLEOTIDE SEQUENCE [LARGE SCALE GENOMIC DNA]</scope>
</reference>
<name>A0A9W7L6S0_9STRA</name>
<gene>
    <name evidence="1" type="ORF">TrCOL_g11871</name>
</gene>
<sequence length="745" mass="82246">MSGIVSWVEADHVTKPIDDVKHIDDDCDTWAMFDDPDPIDSFELDFVDNISSKSTTITITGYKEELGQTLSSTGLTIWRATTSMCTWLLTQSLVDLSGSCIELGAGLGANSILLKWIKNVRGIGGEVIATDGDSETLKWLVKNVQANEDKALGQPEVKQIRWGIDSSKGNTYDLVFSSDVVYTEQIVPILVAQVAAIMKSTGVWALGYAKRNVKVEDVIEEARRWGMTCERPEVEGDGDGEGVFIFRYGERGRTVFEERREFVGKSEPETFDDGHTPALAKIRELPNMLRHVDKYRPEELREEPFMASFDDAVEAMVADLVYLESTIWTEGTNSWGAYITMEECKEALTTAERDKTTVGTRAEKWREYWKAEYHRHEKNPDFKGDDREDYRKFLSLEVAMGFLFTAPSIQGTVPPHPRPSNFFNPTLHPSSVLGCNPSLTNIHGFALWSLSSVRSLPHGVSYHIDYAELVRYKTGVIHPPVYAGTVQVTRGGGEECKWGGGGYYANRDGLKHYESHGYKACKLSSGRGAKGIMVTPSVGTPGSGWAEVPYKYRRGTWHTGELPHQSGEVLYRDEGEEGGNKGWGKTRVIVGINAFDWGIGEEVGKATEHSKAFNREVRLAQALTAQEAKASLGGSKGGMDLKAVMEGSGAVRKMLVLAKREKVKRMLEEERRKMDEVIEGGGGGMVEVLVGRIVERVGVGRDTAHVHVNMKIHKGDIDVMEGKEWKGGDGMVKLDAVVGGGTGGK</sequence>
<dbReference type="Pfam" id="PF10294">
    <property type="entry name" value="Methyltransf_16"/>
    <property type="match status" value="1"/>
</dbReference>
<comment type="caution">
    <text evidence="1">The sequence shown here is derived from an EMBL/GenBank/DDBJ whole genome shotgun (WGS) entry which is preliminary data.</text>
</comment>
<dbReference type="OrthoDB" id="46564at2759"/>
<keyword evidence="2" id="KW-1185">Reference proteome</keyword>
<dbReference type="AlphaFoldDB" id="A0A9W7L6S0"/>
<dbReference type="InterPro" id="IPR019410">
    <property type="entry name" value="Methyltransf_16"/>
</dbReference>
<dbReference type="EMBL" id="BRYA01000832">
    <property type="protein sequence ID" value="GMI33838.1"/>
    <property type="molecule type" value="Genomic_DNA"/>
</dbReference>
<dbReference type="SUPFAM" id="SSF53335">
    <property type="entry name" value="S-adenosyl-L-methionine-dependent methyltransferases"/>
    <property type="match status" value="1"/>
</dbReference>
<dbReference type="PANTHER" id="PTHR14614">
    <property type="entry name" value="HEPATOCELLULAR CARCINOMA-ASSOCIATED ANTIGEN"/>
    <property type="match status" value="1"/>
</dbReference>
<proteinExistence type="predicted"/>
<organism evidence="1 2">
    <name type="scientific">Triparma columacea</name>
    <dbReference type="NCBI Taxonomy" id="722753"/>
    <lineage>
        <taxon>Eukaryota</taxon>
        <taxon>Sar</taxon>
        <taxon>Stramenopiles</taxon>
        <taxon>Ochrophyta</taxon>
        <taxon>Bolidophyceae</taxon>
        <taxon>Parmales</taxon>
        <taxon>Triparmaceae</taxon>
        <taxon>Triparma</taxon>
    </lineage>
</organism>
<accession>A0A9W7L6S0</accession>
<dbReference type="InterPro" id="IPR029063">
    <property type="entry name" value="SAM-dependent_MTases_sf"/>
</dbReference>